<organism evidence="1 2">
    <name type="scientific">Rossellomorea pakistanensis</name>
    <dbReference type="NCBI Taxonomy" id="992288"/>
    <lineage>
        <taxon>Bacteria</taxon>
        <taxon>Bacillati</taxon>
        <taxon>Bacillota</taxon>
        <taxon>Bacilli</taxon>
        <taxon>Bacillales</taxon>
        <taxon>Bacillaceae</taxon>
        <taxon>Rossellomorea</taxon>
    </lineage>
</organism>
<protein>
    <submittedName>
        <fullName evidence="1">TolB protein</fullName>
    </submittedName>
</protein>
<keyword evidence="2" id="KW-1185">Reference proteome</keyword>
<sequence length="152" mass="17904">MIIDPFNPSRDVFFPMKLYRNSVYNIILKYPYHWTKIPGYDERYGSYDGFFQISALSSGGASIDQLASQEAFHQLNPYGSRPFIFRSRMAGQEARFIFPSSDQPAEMFRQAALIVRYPRPITISGKTYDYFILWSDNFYIKFIGRSLRFLVW</sequence>
<dbReference type="Proteomes" id="UP001646157">
    <property type="component" value="Unassembled WGS sequence"/>
</dbReference>
<reference evidence="1 2" key="1">
    <citation type="submission" date="2021-01" db="EMBL/GenBank/DDBJ databases">
        <title>Genomic Encyclopedia of Type Strains, Phase IV (KMG-IV): sequencing the most valuable type-strain genomes for metagenomic binning, comparative biology and taxonomic classification.</title>
        <authorList>
            <person name="Goeker M."/>
        </authorList>
    </citation>
    <scope>NUCLEOTIDE SEQUENCE [LARGE SCALE GENOMIC DNA]</scope>
    <source>
        <strain evidence="1 2">DSM 24834</strain>
    </source>
</reference>
<gene>
    <name evidence="1" type="ORF">JOC86_003680</name>
</gene>
<dbReference type="RefSeq" id="WP_205174315.1">
    <property type="nucleotide sequence ID" value="NZ_JAFBDZ010000004.1"/>
</dbReference>
<accession>A0ABS2NGX0</accession>
<comment type="caution">
    <text evidence="1">The sequence shown here is derived from an EMBL/GenBank/DDBJ whole genome shotgun (WGS) entry which is preliminary data.</text>
</comment>
<name>A0ABS2NGX0_9BACI</name>
<dbReference type="EMBL" id="JAFBDZ010000004">
    <property type="protein sequence ID" value="MBM7587107.1"/>
    <property type="molecule type" value="Genomic_DNA"/>
</dbReference>
<evidence type="ECO:0000313" key="1">
    <source>
        <dbReference type="EMBL" id="MBM7587107.1"/>
    </source>
</evidence>
<evidence type="ECO:0000313" key="2">
    <source>
        <dbReference type="Proteomes" id="UP001646157"/>
    </source>
</evidence>
<proteinExistence type="predicted"/>